<gene>
    <name evidence="1" type="ORF">BGAL_0014g00390</name>
</gene>
<dbReference type="AlphaFoldDB" id="A0A4S8RK14"/>
<keyword evidence="2" id="KW-1185">Reference proteome</keyword>
<organism evidence="1 2">
    <name type="scientific">Botrytis galanthina</name>
    <dbReference type="NCBI Taxonomy" id="278940"/>
    <lineage>
        <taxon>Eukaryota</taxon>
        <taxon>Fungi</taxon>
        <taxon>Dikarya</taxon>
        <taxon>Ascomycota</taxon>
        <taxon>Pezizomycotina</taxon>
        <taxon>Leotiomycetes</taxon>
        <taxon>Helotiales</taxon>
        <taxon>Sclerotiniaceae</taxon>
        <taxon>Botrytis</taxon>
    </lineage>
</organism>
<evidence type="ECO:0000313" key="2">
    <source>
        <dbReference type="Proteomes" id="UP000308671"/>
    </source>
</evidence>
<comment type="caution">
    <text evidence="1">The sequence shown here is derived from an EMBL/GenBank/DDBJ whole genome shotgun (WGS) entry which is preliminary data.</text>
</comment>
<reference evidence="1 2" key="1">
    <citation type="submission" date="2017-12" db="EMBL/GenBank/DDBJ databases">
        <title>Comparative genomics of Botrytis spp.</title>
        <authorList>
            <person name="Valero-Jimenez C.A."/>
            <person name="Tapia P."/>
            <person name="Veloso J."/>
            <person name="Silva-Moreno E."/>
            <person name="Staats M."/>
            <person name="Valdes J.H."/>
            <person name="Van Kan J.A.L."/>
        </authorList>
    </citation>
    <scope>NUCLEOTIDE SEQUENCE [LARGE SCALE GENOMIC DNA]</scope>
    <source>
        <strain evidence="1 2">MUCL435</strain>
    </source>
</reference>
<protein>
    <submittedName>
        <fullName evidence="1">Uncharacterized protein</fullName>
    </submittedName>
</protein>
<dbReference type="Proteomes" id="UP000308671">
    <property type="component" value="Unassembled WGS sequence"/>
</dbReference>
<dbReference type="EMBL" id="PQXL01000014">
    <property type="protein sequence ID" value="THV55109.1"/>
    <property type="molecule type" value="Genomic_DNA"/>
</dbReference>
<accession>A0A4S8RK14</accession>
<proteinExistence type="predicted"/>
<evidence type="ECO:0000313" key="1">
    <source>
        <dbReference type="EMBL" id="THV55109.1"/>
    </source>
</evidence>
<sequence>MKQEILSCDPASSRVRLPHVLLAYAKASLSLLHVRAQDVANSQELARKELWFPRSQFRSNNSYHGDLRFESMVYLADMTHYLRLKDLYRGSTARTLSVWLGDSSGGSFYGSRETTSLAFDQSTIAILHGSKDISQPPSIVIRINLCENPIAMSDNPILDGNASPQIEEEI</sequence>
<dbReference type="OrthoDB" id="3559874at2759"/>
<name>A0A4S8RK14_9HELO</name>